<evidence type="ECO:0000313" key="1">
    <source>
        <dbReference type="EMBL" id="KAJ8881272.1"/>
    </source>
</evidence>
<name>A0ABQ9HAH2_9NEOP</name>
<accession>A0ABQ9HAH2</accession>
<organism evidence="1 2">
    <name type="scientific">Dryococelus australis</name>
    <dbReference type="NCBI Taxonomy" id="614101"/>
    <lineage>
        <taxon>Eukaryota</taxon>
        <taxon>Metazoa</taxon>
        <taxon>Ecdysozoa</taxon>
        <taxon>Arthropoda</taxon>
        <taxon>Hexapoda</taxon>
        <taxon>Insecta</taxon>
        <taxon>Pterygota</taxon>
        <taxon>Neoptera</taxon>
        <taxon>Polyneoptera</taxon>
        <taxon>Phasmatodea</taxon>
        <taxon>Verophasmatodea</taxon>
        <taxon>Anareolatae</taxon>
        <taxon>Phasmatidae</taxon>
        <taxon>Eurycanthinae</taxon>
        <taxon>Dryococelus</taxon>
    </lineage>
</organism>
<gene>
    <name evidence="1" type="ORF">PR048_017748</name>
</gene>
<sequence>MAKVLNEWSQEEGVHRESNVCPNKYGNGAVNLQRVEGIRRCTLIFHMTLCRGVHKRLGYQKVCARWVPKQLSDQQTFERMATSLTNVQYYAVDVDAICHSSLQVMRCGCTTLN</sequence>
<dbReference type="Proteomes" id="UP001159363">
    <property type="component" value="Chromosome 5"/>
</dbReference>
<comment type="caution">
    <text evidence="1">The sequence shown here is derived from an EMBL/GenBank/DDBJ whole genome shotgun (WGS) entry which is preliminary data.</text>
</comment>
<evidence type="ECO:0000313" key="2">
    <source>
        <dbReference type="Proteomes" id="UP001159363"/>
    </source>
</evidence>
<dbReference type="EMBL" id="JARBHB010000006">
    <property type="protein sequence ID" value="KAJ8881272.1"/>
    <property type="molecule type" value="Genomic_DNA"/>
</dbReference>
<protein>
    <submittedName>
        <fullName evidence="1">Uncharacterized protein</fullName>
    </submittedName>
</protein>
<reference evidence="1 2" key="1">
    <citation type="submission" date="2023-02" db="EMBL/GenBank/DDBJ databases">
        <title>LHISI_Scaffold_Assembly.</title>
        <authorList>
            <person name="Stuart O.P."/>
            <person name="Cleave R."/>
            <person name="Magrath M.J.L."/>
            <person name="Mikheyev A.S."/>
        </authorList>
    </citation>
    <scope>NUCLEOTIDE SEQUENCE [LARGE SCALE GENOMIC DNA]</scope>
    <source>
        <strain evidence="1">Daus_M_001</strain>
        <tissue evidence="1">Leg muscle</tissue>
    </source>
</reference>
<keyword evidence="2" id="KW-1185">Reference proteome</keyword>
<proteinExistence type="predicted"/>